<evidence type="ECO:0000256" key="2">
    <source>
        <dbReference type="ARBA" id="ARBA00006339"/>
    </source>
</evidence>
<reference evidence="10" key="1">
    <citation type="submission" date="2023-01" db="EMBL/GenBank/DDBJ databases">
        <title>Genome assembly of the deep-sea coral Lophelia pertusa.</title>
        <authorList>
            <person name="Herrera S."/>
            <person name="Cordes E."/>
        </authorList>
    </citation>
    <scope>NUCLEOTIDE SEQUENCE</scope>
    <source>
        <strain evidence="10">USNM1676648</strain>
        <tissue evidence="10">Polyp</tissue>
    </source>
</reference>
<dbReference type="Pfam" id="PF03567">
    <property type="entry name" value="Sulfotransfer_2"/>
    <property type="match status" value="1"/>
</dbReference>
<keyword evidence="9" id="KW-0735">Signal-anchor</keyword>
<dbReference type="GO" id="GO:0000139">
    <property type="term" value="C:Golgi membrane"/>
    <property type="evidence" value="ECO:0007669"/>
    <property type="project" value="UniProtKB-SubCell"/>
</dbReference>
<dbReference type="EC" id="2.8.2.-" evidence="9"/>
<evidence type="ECO:0000256" key="5">
    <source>
        <dbReference type="ARBA" id="ARBA00022989"/>
    </source>
</evidence>
<evidence type="ECO:0000256" key="4">
    <source>
        <dbReference type="ARBA" id="ARBA00022692"/>
    </source>
</evidence>
<evidence type="ECO:0000256" key="8">
    <source>
        <dbReference type="ARBA" id="ARBA00023180"/>
    </source>
</evidence>
<evidence type="ECO:0000256" key="7">
    <source>
        <dbReference type="ARBA" id="ARBA00023136"/>
    </source>
</evidence>
<keyword evidence="7" id="KW-0472">Membrane</keyword>
<protein>
    <recommendedName>
        <fullName evidence="9">Carbohydrate sulfotransferase</fullName>
        <ecNumber evidence="9">2.8.2.-</ecNumber>
    </recommendedName>
</protein>
<keyword evidence="5" id="KW-1133">Transmembrane helix</keyword>
<evidence type="ECO:0000256" key="6">
    <source>
        <dbReference type="ARBA" id="ARBA00023034"/>
    </source>
</evidence>
<organism evidence="10 11">
    <name type="scientific">Desmophyllum pertusum</name>
    <dbReference type="NCBI Taxonomy" id="174260"/>
    <lineage>
        <taxon>Eukaryota</taxon>
        <taxon>Metazoa</taxon>
        <taxon>Cnidaria</taxon>
        <taxon>Anthozoa</taxon>
        <taxon>Hexacorallia</taxon>
        <taxon>Scleractinia</taxon>
        <taxon>Caryophylliina</taxon>
        <taxon>Caryophylliidae</taxon>
        <taxon>Desmophyllum</taxon>
    </lineage>
</organism>
<dbReference type="PANTHER" id="PTHR12137">
    <property type="entry name" value="CARBOHYDRATE SULFOTRANSFERASE"/>
    <property type="match status" value="1"/>
</dbReference>
<name>A0A9W9ZPK7_9CNID</name>
<keyword evidence="9" id="KW-0119">Carbohydrate metabolism</keyword>
<keyword evidence="6 9" id="KW-0333">Golgi apparatus</keyword>
<dbReference type="AlphaFoldDB" id="A0A9W9ZPK7"/>
<gene>
    <name evidence="10" type="primary">CHST13_3</name>
    <name evidence="10" type="ORF">OS493_015159</name>
</gene>
<dbReference type="Proteomes" id="UP001163046">
    <property type="component" value="Unassembled WGS sequence"/>
</dbReference>
<dbReference type="InterPro" id="IPR005331">
    <property type="entry name" value="Sulfotransferase"/>
</dbReference>
<dbReference type="GO" id="GO:0008146">
    <property type="term" value="F:sulfotransferase activity"/>
    <property type="evidence" value="ECO:0007669"/>
    <property type="project" value="InterPro"/>
</dbReference>
<dbReference type="GO" id="GO:0016051">
    <property type="term" value="P:carbohydrate biosynthetic process"/>
    <property type="evidence" value="ECO:0007669"/>
    <property type="project" value="InterPro"/>
</dbReference>
<dbReference type="InterPro" id="IPR018011">
    <property type="entry name" value="Carb_sulfotrans_8-10"/>
</dbReference>
<keyword evidence="11" id="KW-1185">Reference proteome</keyword>
<dbReference type="PANTHER" id="PTHR12137:SF54">
    <property type="entry name" value="CARBOHYDRATE SULFOTRANSFERASE"/>
    <property type="match status" value="1"/>
</dbReference>
<comment type="similarity">
    <text evidence="2 9">Belongs to the sulfotransferase 2 family.</text>
</comment>
<dbReference type="OrthoDB" id="2019940at2759"/>
<dbReference type="EMBL" id="MU825880">
    <property type="protein sequence ID" value="KAJ7385576.1"/>
    <property type="molecule type" value="Genomic_DNA"/>
</dbReference>
<evidence type="ECO:0000256" key="9">
    <source>
        <dbReference type="RuleBase" id="RU364020"/>
    </source>
</evidence>
<keyword evidence="3 9" id="KW-0808">Transferase</keyword>
<comment type="subcellular location">
    <subcellularLocation>
        <location evidence="1 9">Golgi apparatus membrane</location>
        <topology evidence="1 9">Single-pass type II membrane protein</topology>
    </subcellularLocation>
</comment>
<evidence type="ECO:0000313" key="11">
    <source>
        <dbReference type="Proteomes" id="UP001163046"/>
    </source>
</evidence>
<evidence type="ECO:0000256" key="1">
    <source>
        <dbReference type="ARBA" id="ARBA00004323"/>
    </source>
</evidence>
<sequence length="268" mass="31757">MGHFKSSNISPEERQIARKQQLKDYCLHHTFKQPLGAADVHALAVDDKQKFIYCVIPKVSTSTWKKVLARPRGITPLIKRWDMWRHFSNYTEEERSQRLQNYFKFVFVREPLQRLLSAYKDKFIRHAEYSKDIRKVIVQALRPQEFEPRGENFVSFSEFIQYFSENVTRDKHWGQYEQLCHPCAINYDFIGHLETLEEDAALMLKMAGIDNRATFPPIHNVTGSSEVLEYYSQVPPQYITRLGELYRTDFDMFGYDYLGPIKQLLNQK</sequence>
<evidence type="ECO:0000313" key="10">
    <source>
        <dbReference type="EMBL" id="KAJ7385576.1"/>
    </source>
</evidence>
<comment type="caution">
    <text evidence="10">The sequence shown here is derived from an EMBL/GenBank/DDBJ whole genome shotgun (WGS) entry which is preliminary data.</text>
</comment>
<accession>A0A9W9ZPK7</accession>
<proteinExistence type="inferred from homology"/>
<keyword evidence="8 9" id="KW-0325">Glycoprotein</keyword>
<evidence type="ECO:0000256" key="3">
    <source>
        <dbReference type="ARBA" id="ARBA00022679"/>
    </source>
</evidence>
<keyword evidence="4" id="KW-0812">Transmembrane</keyword>